<accession>A0AAV3PAX4</accession>
<protein>
    <submittedName>
        <fullName evidence="2">Transmembrane signal receptor</fullName>
    </submittedName>
</protein>
<keyword evidence="2" id="KW-0472">Membrane</keyword>
<name>A0AAV3PAX4_LITER</name>
<organism evidence="2 3">
    <name type="scientific">Lithospermum erythrorhizon</name>
    <name type="common">Purple gromwell</name>
    <name type="synonym">Lithospermum officinale var. erythrorhizon</name>
    <dbReference type="NCBI Taxonomy" id="34254"/>
    <lineage>
        <taxon>Eukaryota</taxon>
        <taxon>Viridiplantae</taxon>
        <taxon>Streptophyta</taxon>
        <taxon>Embryophyta</taxon>
        <taxon>Tracheophyta</taxon>
        <taxon>Spermatophyta</taxon>
        <taxon>Magnoliopsida</taxon>
        <taxon>eudicotyledons</taxon>
        <taxon>Gunneridae</taxon>
        <taxon>Pentapetalae</taxon>
        <taxon>asterids</taxon>
        <taxon>lamiids</taxon>
        <taxon>Boraginales</taxon>
        <taxon>Boraginaceae</taxon>
        <taxon>Boraginoideae</taxon>
        <taxon>Lithospermeae</taxon>
        <taxon>Lithospermum</taxon>
    </lineage>
</organism>
<feature type="domain" description="Reverse transcriptase Ty1/copia-type" evidence="1">
    <location>
        <begin position="58"/>
        <end position="176"/>
    </location>
</feature>
<proteinExistence type="predicted"/>
<dbReference type="InterPro" id="IPR043502">
    <property type="entry name" value="DNA/RNA_pol_sf"/>
</dbReference>
<reference evidence="2 3" key="1">
    <citation type="submission" date="2024-01" db="EMBL/GenBank/DDBJ databases">
        <title>The complete chloroplast genome sequence of Lithospermum erythrorhizon: insights into the phylogenetic relationship among Boraginaceae species and the maternal lineages of purple gromwells.</title>
        <authorList>
            <person name="Okada T."/>
            <person name="Watanabe K."/>
        </authorList>
    </citation>
    <scope>NUCLEOTIDE SEQUENCE [LARGE SCALE GENOMIC DNA]</scope>
</reference>
<dbReference type="SUPFAM" id="SSF56672">
    <property type="entry name" value="DNA/RNA polymerases"/>
    <property type="match status" value="1"/>
</dbReference>
<evidence type="ECO:0000313" key="3">
    <source>
        <dbReference type="Proteomes" id="UP001454036"/>
    </source>
</evidence>
<dbReference type="Proteomes" id="UP001454036">
    <property type="component" value="Unassembled WGS sequence"/>
</dbReference>
<evidence type="ECO:0000259" key="1">
    <source>
        <dbReference type="Pfam" id="PF07727"/>
    </source>
</evidence>
<dbReference type="AlphaFoldDB" id="A0AAV3PAX4"/>
<keyword evidence="3" id="KW-1185">Reference proteome</keyword>
<keyword evidence="2" id="KW-0675">Receptor</keyword>
<evidence type="ECO:0000313" key="2">
    <source>
        <dbReference type="EMBL" id="GAA0147132.1"/>
    </source>
</evidence>
<comment type="caution">
    <text evidence="2">The sequence shown here is derived from an EMBL/GenBank/DDBJ whole genome shotgun (WGS) entry which is preliminary data.</text>
</comment>
<keyword evidence="2" id="KW-0812">Transmembrane</keyword>
<dbReference type="Pfam" id="PF07727">
    <property type="entry name" value="RVT_2"/>
    <property type="match status" value="1"/>
</dbReference>
<dbReference type="InterPro" id="IPR013103">
    <property type="entry name" value="RVT_2"/>
</dbReference>
<dbReference type="EMBL" id="BAABME010016709">
    <property type="protein sequence ID" value="GAA0147132.1"/>
    <property type="molecule type" value="Genomic_DNA"/>
</dbReference>
<sequence length="176" mass="20426">MDLQYYSLLFTPDHCFLQFPCFVASVLNFTEPRTYKQTIKDPQWVDAMNKEIEALFVNNTWDYMPLPLGKKPILCRWDYKIKLKSDGSIERYKACLVAKGFTQRMGIDYNETFTPVVKMSIVRSILVVVAYHKWQLSQLDINNTFLHGDLSEEVYMLPPEGVNAPNGTVCKLRKSL</sequence>
<gene>
    <name evidence="2" type="ORF">LIER_36456</name>
</gene>